<keyword evidence="6" id="KW-0460">Magnesium</keyword>
<reference evidence="10" key="1">
    <citation type="submission" date="2022-08" db="EMBL/GenBank/DDBJ databases">
        <title>Complete genome sequence of Mycoplasma molare type strain H 542.</title>
        <authorList>
            <person name="Spergser J."/>
        </authorList>
    </citation>
    <scope>NUCLEOTIDE SEQUENCE</scope>
    <source>
        <strain evidence="10">H 542</strain>
    </source>
</reference>
<dbReference type="PANTHER" id="PTHR43522">
    <property type="entry name" value="TRANSKETOLASE"/>
    <property type="match status" value="1"/>
</dbReference>
<dbReference type="Proteomes" id="UP001058364">
    <property type="component" value="Chromosome"/>
</dbReference>
<dbReference type="PANTHER" id="PTHR43522:SF2">
    <property type="entry name" value="TRANSKETOLASE 1-RELATED"/>
    <property type="match status" value="1"/>
</dbReference>
<dbReference type="InterPro" id="IPR005475">
    <property type="entry name" value="Transketolase-like_Pyr-bd"/>
</dbReference>
<dbReference type="EMBL" id="CP103423">
    <property type="protein sequence ID" value="UWD33993.1"/>
    <property type="molecule type" value="Genomic_DNA"/>
</dbReference>
<gene>
    <name evidence="10" type="ORF">NX772_02695</name>
</gene>
<evidence type="ECO:0000256" key="3">
    <source>
        <dbReference type="ARBA" id="ARBA00007131"/>
    </source>
</evidence>
<evidence type="ECO:0000256" key="5">
    <source>
        <dbReference type="ARBA" id="ARBA00022723"/>
    </source>
</evidence>
<comment type="similarity">
    <text evidence="3">Belongs to the transketolase family.</text>
</comment>
<dbReference type="Pfam" id="PF00456">
    <property type="entry name" value="Transketolase_N"/>
    <property type="match status" value="1"/>
</dbReference>
<evidence type="ECO:0000256" key="8">
    <source>
        <dbReference type="ARBA" id="ARBA00049473"/>
    </source>
</evidence>
<dbReference type="CDD" id="cd07033">
    <property type="entry name" value="TPP_PYR_DXS_TK_like"/>
    <property type="match status" value="1"/>
</dbReference>
<sequence>MNYNRELDKLSINTLKINGVAAINKANSGHPGIVLGASTIMHTLFTRHLVFNPVSPEWINRDRFILSAGHGSALLYAQLRILGLIKEEDLKNFRQLGSLTPGHPEFGHTIGVEATTGPLGQGIGMGVGLAVAESHLNAKFPEVNHFTYVLCGDGDLQEGVANEALSLAGKWQLSKLIVIHDSNDIQLDTPVNEVNSEDLRLKMESMGFYYQLVKNDLEKISKAISKAKKSNKPSFIEVKTVIGEGATKEGTSDVHGSPLGKDFENLKEKLNWTYDDFELPEEVIQYYQDTLFKRGQEAEDNFVISEELRSYLESSTKKIEINLELKKDDATRNSSGSVIKYLNENTFNWIGGSADLVASTKAGGADGVYSVKNRSGRNILFGVREFAMGAIANGLALHSVLKPFVSTFFVFSDYVKPAMRLSALMKLPVTYIFTHDSVFVGEDGPTHQPIEQLAMLRSLPGLTVLRPADEKEVMGSYELAINSKNKPHAIVLTRQNITSLETTDKEKFKKGSYFIHKTDSEFALIATGSELANAFKIGKELNLNVISASNWDSKILWHPAKTISIEAASTFGWSKVARHNIGHDDFGYSGPGDLVYEKIKLDYNSVKKYVVKHFKLNK</sequence>
<keyword evidence="11" id="KW-1185">Reference proteome</keyword>
<keyword evidence="7" id="KW-0786">Thiamine pyrophosphate</keyword>
<comment type="cofactor">
    <cofactor evidence="1">
        <name>Mg(2+)</name>
        <dbReference type="ChEBI" id="CHEBI:18420"/>
    </cofactor>
</comment>
<dbReference type="Gene3D" id="3.40.50.920">
    <property type="match status" value="1"/>
</dbReference>
<evidence type="ECO:0000256" key="1">
    <source>
        <dbReference type="ARBA" id="ARBA00001946"/>
    </source>
</evidence>
<dbReference type="SUPFAM" id="SSF52922">
    <property type="entry name" value="TK C-terminal domain-like"/>
    <property type="match status" value="1"/>
</dbReference>
<name>A0ABY5TTK9_9BACT</name>
<keyword evidence="4 10" id="KW-0808">Transferase</keyword>
<evidence type="ECO:0000256" key="2">
    <source>
        <dbReference type="ARBA" id="ARBA00001964"/>
    </source>
</evidence>
<organism evidence="10 11">
    <name type="scientific">Mesomycoplasma molare</name>
    <dbReference type="NCBI Taxonomy" id="171288"/>
    <lineage>
        <taxon>Bacteria</taxon>
        <taxon>Bacillati</taxon>
        <taxon>Mycoplasmatota</taxon>
        <taxon>Mycoplasmoidales</taxon>
        <taxon>Metamycoplasmataceae</taxon>
        <taxon>Mesomycoplasma</taxon>
    </lineage>
</organism>
<evidence type="ECO:0000256" key="4">
    <source>
        <dbReference type="ARBA" id="ARBA00022679"/>
    </source>
</evidence>
<dbReference type="GO" id="GO:0004802">
    <property type="term" value="F:transketolase activity"/>
    <property type="evidence" value="ECO:0007669"/>
    <property type="project" value="UniProtKB-EC"/>
</dbReference>
<evidence type="ECO:0000256" key="6">
    <source>
        <dbReference type="ARBA" id="ARBA00022842"/>
    </source>
</evidence>
<dbReference type="InterPro" id="IPR029061">
    <property type="entry name" value="THDP-binding"/>
</dbReference>
<dbReference type="NCBIfam" id="NF004558">
    <property type="entry name" value="PRK05899.2-4"/>
    <property type="match status" value="1"/>
</dbReference>
<comment type="cofactor">
    <cofactor evidence="2">
        <name>thiamine diphosphate</name>
        <dbReference type="ChEBI" id="CHEBI:58937"/>
    </cofactor>
</comment>
<evidence type="ECO:0000313" key="10">
    <source>
        <dbReference type="EMBL" id="UWD33993.1"/>
    </source>
</evidence>
<dbReference type="RefSeq" id="WP_027123393.1">
    <property type="nucleotide sequence ID" value="NZ_CP103423.1"/>
</dbReference>
<dbReference type="InterPro" id="IPR005474">
    <property type="entry name" value="Transketolase_N"/>
</dbReference>
<keyword evidence="5" id="KW-0479">Metal-binding</keyword>
<dbReference type="Pfam" id="PF22613">
    <property type="entry name" value="Transketolase_C_1"/>
    <property type="match status" value="1"/>
</dbReference>
<evidence type="ECO:0000256" key="7">
    <source>
        <dbReference type="ARBA" id="ARBA00023052"/>
    </source>
</evidence>
<evidence type="ECO:0000313" key="11">
    <source>
        <dbReference type="Proteomes" id="UP001058364"/>
    </source>
</evidence>
<dbReference type="SUPFAM" id="SSF52518">
    <property type="entry name" value="Thiamin diphosphate-binding fold (THDP-binding)"/>
    <property type="match status" value="2"/>
</dbReference>
<dbReference type="InterPro" id="IPR055152">
    <property type="entry name" value="Transketolase-like_C_2"/>
</dbReference>
<dbReference type="Gene3D" id="3.40.50.970">
    <property type="match status" value="2"/>
</dbReference>
<comment type="catalytic activity">
    <reaction evidence="8">
        <text>D-sedoheptulose 7-phosphate + D-glyceraldehyde 3-phosphate = aldehydo-D-ribose 5-phosphate + D-xylulose 5-phosphate</text>
        <dbReference type="Rhea" id="RHEA:10508"/>
        <dbReference type="ChEBI" id="CHEBI:57483"/>
        <dbReference type="ChEBI" id="CHEBI:57737"/>
        <dbReference type="ChEBI" id="CHEBI:58273"/>
        <dbReference type="ChEBI" id="CHEBI:59776"/>
        <dbReference type="EC" id="2.2.1.1"/>
    </reaction>
</comment>
<proteinExistence type="inferred from homology"/>
<dbReference type="EC" id="2.2.1.1" evidence="10"/>
<evidence type="ECO:0000259" key="9">
    <source>
        <dbReference type="SMART" id="SM00861"/>
    </source>
</evidence>
<dbReference type="Pfam" id="PF02779">
    <property type="entry name" value="Transket_pyr"/>
    <property type="match status" value="1"/>
</dbReference>
<accession>A0ABY5TTK9</accession>
<protein>
    <submittedName>
        <fullName evidence="10">Transketolase</fullName>
        <ecNumber evidence="10">2.2.1.1</ecNumber>
    </submittedName>
</protein>
<dbReference type="CDD" id="cd02012">
    <property type="entry name" value="TPP_TK"/>
    <property type="match status" value="1"/>
</dbReference>
<dbReference type="InterPro" id="IPR009014">
    <property type="entry name" value="Transketo_C/PFOR_II"/>
</dbReference>
<dbReference type="SMART" id="SM00861">
    <property type="entry name" value="Transket_pyr"/>
    <property type="match status" value="1"/>
</dbReference>
<dbReference type="InterPro" id="IPR020826">
    <property type="entry name" value="Transketolase_BS"/>
</dbReference>
<dbReference type="PROSITE" id="PS00802">
    <property type="entry name" value="TRANSKETOLASE_2"/>
    <property type="match status" value="1"/>
</dbReference>
<dbReference type="InterPro" id="IPR033247">
    <property type="entry name" value="Transketolase_fam"/>
</dbReference>
<feature type="domain" description="Transketolase-like pyrimidine-binding" evidence="9">
    <location>
        <begin position="329"/>
        <end position="500"/>
    </location>
</feature>